<dbReference type="EMBL" id="HBIZ01034440">
    <property type="protein sequence ID" value="CAE0769332.1"/>
    <property type="molecule type" value="Transcribed_RNA"/>
</dbReference>
<dbReference type="InterPro" id="IPR005176">
    <property type="entry name" value="PONY_dom"/>
</dbReference>
<dbReference type="GO" id="GO:0000151">
    <property type="term" value="C:ubiquitin ligase complex"/>
    <property type="evidence" value="ECO:0007669"/>
    <property type="project" value="TreeGrafter"/>
</dbReference>
<dbReference type="Pfam" id="PF03556">
    <property type="entry name" value="Cullin_binding"/>
    <property type="match status" value="1"/>
</dbReference>
<reference evidence="4" key="1">
    <citation type="submission" date="2021-01" db="EMBL/GenBank/DDBJ databases">
        <authorList>
            <person name="Corre E."/>
            <person name="Pelletier E."/>
            <person name="Niang G."/>
            <person name="Scheremetjew M."/>
            <person name="Finn R."/>
            <person name="Kale V."/>
            <person name="Holt S."/>
            <person name="Cochrane G."/>
            <person name="Meng A."/>
            <person name="Brown T."/>
            <person name="Cohen L."/>
        </authorList>
    </citation>
    <scope>NUCLEOTIDE SEQUENCE</scope>
    <source>
        <strain evidence="4">CCMP645</strain>
    </source>
</reference>
<name>A0A7S4F2I8_CHRCT</name>
<evidence type="ECO:0000256" key="2">
    <source>
        <dbReference type="SAM" id="MobiDB-lite"/>
    </source>
</evidence>
<protein>
    <recommendedName>
        <fullName evidence="1">Defective in cullin neddylation protein</fullName>
    </recommendedName>
</protein>
<evidence type="ECO:0000259" key="3">
    <source>
        <dbReference type="PROSITE" id="PS51229"/>
    </source>
</evidence>
<dbReference type="PANTHER" id="PTHR12281">
    <property type="entry name" value="RP42 RELATED"/>
    <property type="match status" value="1"/>
</dbReference>
<dbReference type="AlphaFoldDB" id="A0A7S4F2I8"/>
<feature type="domain" description="DCUN1" evidence="3">
    <location>
        <begin position="22"/>
        <end position="216"/>
    </location>
</feature>
<evidence type="ECO:0000256" key="1">
    <source>
        <dbReference type="RuleBase" id="RU410713"/>
    </source>
</evidence>
<dbReference type="GO" id="GO:0097602">
    <property type="term" value="F:cullin family protein binding"/>
    <property type="evidence" value="ECO:0007669"/>
    <property type="project" value="TreeGrafter"/>
</dbReference>
<dbReference type="PROSITE" id="PS51229">
    <property type="entry name" value="DCUN1"/>
    <property type="match status" value="1"/>
</dbReference>
<dbReference type="PANTHER" id="PTHR12281:SF12">
    <property type="entry name" value="DEFECTIVE IN CULLIN NEDDYLATION PROTEIN"/>
    <property type="match status" value="1"/>
</dbReference>
<dbReference type="InterPro" id="IPR042460">
    <property type="entry name" value="DCN1-like_PONY"/>
</dbReference>
<sequence>MRALSRKLSGGVKGDSSKKAATTPPPFVTLFDTLAPAESDQVLGPDAVERLCTDMQVEPDNVLLLVLAWVLDASKMGYFTREEWESGIQQLGSAGTPHALRQQLETVHAQTLRDIERLRGLHKFAHKFCREERRKNIDVQSAQVMLKMTIGPLFSEHVSNLVRFMGEKEQLAKAGVSLDEWTMMLQFCREIDSTCSNFQDDGAWPVLLDDFVEWQRSQVE</sequence>
<dbReference type="GO" id="GO:0031624">
    <property type="term" value="F:ubiquitin conjugating enzyme binding"/>
    <property type="evidence" value="ECO:0007669"/>
    <property type="project" value="TreeGrafter"/>
</dbReference>
<dbReference type="InterPro" id="IPR014764">
    <property type="entry name" value="DCN-prot"/>
</dbReference>
<dbReference type="GO" id="GO:0045116">
    <property type="term" value="P:protein neddylation"/>
    <property type="evidence" value="ECO:0007669"/>
    <property type="project" value="TreeGrafter"/>
</dbReference>
<gene>
    <name evidence="4" type="ORF">PCAR00345_LOCUS21944</name>
</gene>
<proteinExistence type="predicted"/>
<dbReference type="GO" id="GO:0032182">
    <property type="term" value="F:ubiquitin-like protein binding"/>
    <property type="evidence" value="ECO:0007669"/>
    <property type="project" value="TreeGrafter"/>
</dbReference>
<organism evidence="4">
    <name type="scientific">Chrysotila carterae</name>
    <name type="common">Marine alga</name>
    <name type="synonym">Syracosphaera carterae</name>
    <dbReference type="NCBI Taxonomy" id="13221"/>
    <lineage>
        <taxon>Eukaryota</taxon>
        <taxon>Haptista</taxon>
        <taxon>Haptophyta</taxon>
        <taxon>Prymnesiophyceae</taxon>
        <taxon>Isochrysidales</taxon>
        <taxon>Isochrysidaceae</taxon>
        <taxon>Chrysotila</taxon>
    </lineage>
</organism>
<dbReference type="Gene3D" id="1.10.238.10">
    <property type="entry name" value="EF-hand"/>
    <property type="match status" value="1"/>
</dbReference>
<feature type="region of interest" description="Disordered" evidence="2">
    <location>
        <begin position="1"/>
        <end position="23"/>
    </location>
</feature>
<accession>A0A7S4F2I8</accession>
<comment type="function">
    <text evidence="1">Neddylation of cullins play an essential role in the regulation of SCF-type complexes activity.</text>
</comment>
<evidence type="ECO:0000313" key="4">
    <source>
        <dbReference type="EMBL" id="CAE0769332.1"/>
    </source>
</evidence>
<dbReference type="Gene3D" id="1.10.238.200">
    <property type="entry name" value="Cullin, PONY binding domain"/>
    <property type="match status" value="1"/>
</dbReference>